<evidence type="ECO:0000256" key="2">
    <source>
        <dbReference type="ARBA" id="ARBA00022737"/>
    </source>
</evidence>
<evidence type="ECO:0000256" key="4">
    <source>
        <dbReference type="SAM" id="MobiDB-lite"/>
    </source>
</evidence>
<evidence type="ECO:0000313" key="6">
    <source>
        <dbReference type="Proteomes" id="UP001055712"/>
    </source>
</evidence>
<feature type="region of interest" description="Disordered" evidence="4">
    <location>
        <begin position="182"/>
        <end position="204"/>
    </location>
</feature>
<feature type="repeat" description="WD" evidence="3">
    <location>
        <begin position="12"/>
        <end position="43"/>
    </location>
</feature>
<dbReference type="Pfam" id="PF00400">
    <property type="entry name" value="WD40"/>
    <property type="match status" value="3"/>
</dbReference>
<dbReference type="PANTHER" id="PTHR19854:SF1">
    <property type="entry name" value="GUANINE NUCLEOTIDE-BINDING PROTEIN SUBUNIT BETA-LIKE PROTEIN 1"/>
    <property type="match status" value="1"/>
</dbReference>
<keyword evidence="1 3" id="KW-0853">WD repeat</keyword>
<feature type="repeat" description="WD" evidence="3">
    <location>
        <begin position="368"/>
        <end position="409"/>
    </location>
</feature>
<sequence>MPGDVPHPQTVLRGHRGEVQALDFDNSERFLVSGDSLGEVRVWCLDDLRPAAIRRLHPLTGGILSLRLFKSGAQQLLGTQGRDGTTLLWGCDEDLRLSKEPVRSFVRDCYSFCRFSVLHGQPVVSVKGQQVEQEQQDELQLAADFAASVLADDADSGVASPNTNGTACVAANDSLDPVAQPQQVEQEQQQEQQQQGGQAECDSFSAEQHASAGAAIWALHACKQASEQHPPALLAMPGSDERTAEVVCCSCGRQVAEFREEAAGKKLGMLMSVQLYCLPQTPTAPTSSPAAPSICLAAGYEDGSVVVWQLGAPPLSPPLAQRQLCTDPVMALAIDSACTGGTAGSAEDQVVLFRVDHAAGKLSVRVAIKLQRKGIGDVAVRPDRKLLATAGWDGRVRVYKYRNGRPLAILKYHTSAVTGICFAPRSMLLATAARDGTVALWPLFQPDQ</sequence>
<dbReference type="InterPro" id="IPR001680">
    <property type="entry name" value="WD40_rpt"/>
</dbReference>
<dbReference type="Proteomes" id="UP001055712">
    <property type="component" value="Unassembled WGS sequence"/>
</dbReference>
<keyword evidence="2" id="KW-0677">Repeat</keyword>
<comment type="caution">
    <text evidence="5">The sequence shown here is derived from an EMBL/GenBank/DDBJ whole genome shotgun (WGS) entry which is preliminary data.</text>
</comment>
<dbReference type="InterPro" id="IPR015943">
    <property type="entry name" value="WD40/YVTN_repeat-like_dom_sf"/>
</dbReference>
<protein>
    <submittedName>
        <fullName evidence="5">Uncharacterized protein</fullName>
    </submittedName>
</protein>
<dbReference type="Gene3D" id="2.130.10.10">
    <property type="entry name" value="YVTN repeat-like/Quinoprotein amine dehydrogenase"/>
    <property type="match status" value="2"/>
</dbReference>
<accession>A0A9D4TIJ8</accession>
<dbReference type="OrthoDB" id="7668193at2759"/>
<reference evidence="5" key="2">
    <citation type="submission" date="2020-11" db="EMBL/GenBank/DDBJ databases">
        <authorList>
            <person name="Cecchin M."/>
            <person name="Marcolungo L."/>
            <person name="Rossato M."/>
            <person name="Girolomoni L."/>
            <person name="Cosentino E."/>
            <person name="Cuine S."/>
            <person name="Li-Beisson Y."/>
            <person name="Delledonne M."/>
            <person name="Ballottari M."/>
        </authorList>
    </citation>
    <scope>NUCLEOTIDE SEQUENCE</scope>
    <source>
        <strain evidence="5">211/11P</strain>
        <tissue evidence="5">Whole cell</tissue>
    </source>
</reference>
<dbReference type="SMART" id="SM00320">
    <property type="entry name" value="WD40"/>
    <property type="match status" value="4"/>
</dbReference>
<dbReference type="PROSITE" id="PS50082">
    <property type="entry name" value="WD_REPEATS_2"/>
    <property type="match status" value="3"/>
</dbReference>
<evidence type="ECO:0000256" key="3">
    <source>
        <dbReference type="PROSITE-ProRule" id="PRU00221"/>
    </source>
</evidence>
<dbReference type="InterPro" id="IPR036322">
    <property type="entry name" value="WD40_repeat_dom_sf"/>
</dbReference>
<feature type="repeat" description="WD" evidence="3">
    <location>
        <begin position="410"/>
        <end position="448"/>
    </location>
</feature>
<dbReference type="PANTHER" id="PTHR19854">
    <property type="entry name" value="TRANSDUCIN BETA-LIKE 3"/>
    <property type="match status" value="1"/>
</dbReference>
<dbReference type="EMBL" id="SIDB01000011">
    <property type="protein sequence ID" value="KAI3426353.1"/>
    <property type="molecule type" value="Genomic_DNA"/>
</dbReference>
<dbReference type="SUPFAM" id="SSF50978">
    <property type="entry name" value="WD40 repeat-like"/>
    <property type="match status" value="1"/>
</dbReference>
<feature type="compositionally biased region" description="Low complexity" evidence="4">
    <location>
        <begin position="182"/>
        <end position="200"/>
    </location>
</feature>
<gene>
    <name evidence="5" type="ORF">D9Q98_008725</name>
</gene>
<proteinExistence type="predicted"/>
<organism evidence="5 6">
    <name type="scientific">Chlorella vulgaris</name>
    <name type="common">Green alga</name>
    <dbReference type="NCBI Taxonomy" id="3077"/>
    <lineage>
        <taxon>Eukaryota</taxon>
        <taxon>Viridiplantae</taxon>
        <taxon>Chlorophyta</taxon>
        <taxon>core chlorophytes</taxon>
        <taxon>Trebouxiophyceae</taxon>
        <taxon>Chlorellales</taxon>
        <taxon>Chlorellaceae</taxon>
        <taxon>Chlorella clade</taxon>
        <taxon>Chlorella</taxon>
    </lineage>
</organism>
<dbReference type="PROSITE" id="PS50294">
    <property type="entry name" value="WD_REPEATS_REGION"/>
    <property type="match status" value="2"/>
</dbReference>
<keyword evidence="6" id="KW-1185">Reference proteome</keyword>
<dbReference type="AlphaFoldDB" id="A0A9D4TIJ8"/>
<evidence type="ECO:0000313" key="5">
    <source>
        <dbReference type="EMBL" id="KAI3426353.1"/>
    </source>
</evidence>
<reference evidence="5" key="1">
    <citation type="journal article" date="2019" name="Plant J.">
        <title>Chlorella vulgaris genome assembly and annotation reveals the molecular basis for metabolic acclimation to high light conditions.</title>
        <authorList>
            <person name="Cecchin M."/>
            <person name="Marcolungo L."/>
            <person name="Rossato M."/>
            <person name="Girolomoni L."/>
            <person name="Cosentino E."/>
            <person name="Cuine S."/>
            <person name="Li-Beisson Y."/>
            <person name="Delledonne M."/>
            <person name="Ballottari M."/>
        </authorList>
    </citation>
    <scope>NUCLEOTIDE SEQUENCE</scope>
    <source>
        <strain evidence="5">211/11P</strain>
    </source>
</reference>
<name>A0A9D4TIJ8_CHLVU</name>
<evidence type="ECO:0000256" key="1">
    <source>
        <dbReference type="ARBA" id="ARBA00022574"/>
    </source>
</evidence>